<keyword evidence="1" id="KW-0479">Metal-binding</keyword>
<sequence>MNIDMSRQVDALGSLLKEKGLFDDQTHADYEHKVTEEWLPKNGAKLCAKAWTDPAFKAFLMADGKAAAASLGFMMPEHHGSLVVKENTASLQNVICCTLCSCTAFTIIGMAPGWYKDLDYRARIVREARKVLSEMGLTLPESIDIKVWDTTTDTRYMILPMRPPQTEGWTEEQLASLITKDSLIGVTRLEPPFSPLPRLNDVSK</sequence>
<keyword evidence="3" id="KW-0456">Lyase</keyword>
<dbReference type="InterPro" id="IPR036648">
    <property type="entry name" value="CN_Hdrase_a/SCN_Hdrase_g_sf"/>
</dbReference>
<dbReference type="SUPFAM" id="SSF56209">
    <property type="entry name" value="Nitrile hydratase alpha chain"/>
    <property type="match status" value="1"/>
</dbReference>
<dbReference type="RefSeq" id="WP_150609052.1">
    <property type="nucleotide sequence ID" value="NZ_CABPRY010000005.1"/>
</dbReference>
<name>A0A5E4VLP0_9BURK</name>
<evidence type="ECO:0000259" key="2">
    <source>
        <dbReference type="Pfam" id="PF02979"/>
    </source>
</evidence>
<dbReference type="Pfam" id="PF02979">
    <property type="entry name" value="NHase_alpha"/>
    <property type="match status" value="1"/>
</dbReference>
<dbReference type="EMBL" id="CABPRY010000005">
    <property type="protein sequence ID" value="VVE13182.1"/>
    <property type="molecule type" value="Genomic_DNA"/>
</dbReference>
<protein>
    <submittedName>
        <fullName evidence="3">Cobalt-containing nitrile hydratase subunit alpha</fullName>
        <ecNumber evidence="3">4.2.1.84</ecNumber>
    </submittedName>
</protein>
<dbReference type="Proteomes" id="UP000396788">
    <property type="component" value="Unassembled WGS sequence"/>
</dbReference>
<dbReference type="AlphaFoldDB" id="A0A5E4VLP0"/>
<gene>
    <name evidence="3" type="ORF">PCE31107_02752</name>
</gene>
<dbReference type="Gene3D" id="3.90.330.10">
    <property type="entry name" value="Nitrile hydratase alpha /Thiocyanate hydrolase gamma"/>
    <property type="match status" value="1"/>
</dbReference>
<evidence type="ECO:0000313" key="3">
    <source>
        <dbReference type="EMBL" id="VVE13182.1"/>
    </source>
</evidence>
<dbReference type="EC" id="4.2.1.84" evidence="3"/>
<organism evidence="3 4">
    <name type="scientific">Pandoraea cepalis</name>
    <dbReference type="NCBI Taxonomy" id="2508294"/>
    <lineage>
        <taxon>Bacteria</taxon>
        <taxon>Pseudomonadati</taxon>
        <taxon>Pseudomonadota</taxon>
        <taxon>Betaproteobacteria</taxon>
        <taxon>Burkholderiales</taxon>
        <taxon>Burkholderiaceae</taxon>
        <taxon>Pandoraea</taxon>
    </lineage>
</organism>
<dbReference type="GO" id="GO:0046914">
    <property type="term" value="F:transition metal ion binding"/>
    <property type="evidence" value="ECO:0007669"/>
    <property type="project" value="InterPro"/>
</dbReference>
<evidence type="ECO:0000313" key="4">
    <source>
        <dbReference type="Proteomes" id="UP000396788"/>
    </source>
</evidence>
<accession>A0A5E4VLP0</accession>
<dbReference type="InterPro" id="IPR004232">
    <property type="entry name" value="CN_Hdrtase_a/SCN_Hdrlase_g"/>
</dbReference>
<proteinExistence type="predicted"/>
<reference evidence="3 4" key="1">
    <citation type="submission" date="2019-08" db="EMBL/GenBank/DDBJ databases">
        <authorList>
            <person name="Peeters C."/>
        </authorList>
    </citation>
    <scope>NUCLEOTIDE SEQUENCE [LARGE SCALE GENOMIC DNA]</scope>
    <source>
        <strain evidence="3 4">LMG 31107</strain>
    </source>
</reference>
<dbReference type="GO" id="GO:0018822">
    <property type="term" value="F:nitrile hydratase activity"/>
    <property type="evidence" value="ECO:0007669"/>
    <property type="project" value="UniProtKB-EC"/>
</dbReference>
<feature type="domain" description="Nitrile hydratase alpha/Thiocyanate hydrolase gamma" evidence="2">
    <location>
        <begin position="5"/>
        <end position="187"/>
    </location>
</feature>
<evidence type="ECO:0000256" key="1">
    <source>
        <dbReference type="ARBA" id="ARBA00022723"/>
    </source>
</evidence>